<dbReference type="EMBL" id="JABCRI010000011">
    <property type="protein sequence ID" value="KAF8398124.1"/>
    <property type="molecule type" value="Genomic_DNA"/>
</dbReference>
<dbReference type="AlphaFoldDB" id="A0A834YY76"/>
<sequence>MTTSTAMGTSIVQLECPSRSNLIYDMNFYGNHIQTIITRAPHIFNSCIVDIEKVHRWRLKRLVVGLDVEVLADFSGYKIEYPATTIQICVSRNCLIFHNYHARRVLRSLFQFFSNPNYTFTGVAISDDAKKL</sequence>
<evidence type="ECO:0000313" key="4">
    <source>
        <dbReference type="Proteomes" id="UP000655225"/>
    </source>
</evidence>
<protein>
    <submittedName>
        <fullName evidence="3">Uncharacterized protein</fullName>
    </submittedName>
</protein>
<evidence type="ECO:0000256" key="2">
    <source>
        <dbReference type="ARBA" id="ARBA00022801"/>
    </source>
</evidence>
<dbReference type="GO" id="GO:0003676">
    <property type="term" value="F:nucleic acid binding"/>
    <property type="evidence" value="ECO:0007669"/>
    <property type="project" value="InterPro"/>
</dbReference>
<accession>A0A834YY76</accession>
<dbReference type="SUPFAM" id="SSF53098">
    <property type="entry name" value="Ribonuclease H-like"/>
    <property type="match status" value="1"/>
</dbReference>
<dbReference type="PANTHER" id="PTHR13620:SF105">
    <property type="entry name" value="OS01G0737700 PROTEIN"/>
    <property type="match status" value="1"/>
</dbReference>
<name>A0A834YY76_TETSI</name>
<keyword evidence="2" id="KW-0378">Hydrolase</keyword>
<evidence type="ECO:0000256" key="1">
    <source>
        <dbReference type="ARBA" id="ARBA00022722"/>
    </source>
</evidence>
<dbReference type="GO" id="GO:0008408">
    <property type="term" value="F:3'-5' exonuclease activity"/>
    <property type="evidence" value="ECO:0007669"/>
    <property type="project" value="TreeGrafter"/>
</dbReference>
<dbReference type="OrthoDB" id="1920326at2759"/>
<organism evidence="3 4">
    <name type="scientific">Tetracentron sinense</name>
    <name type="common">Spur-leaf</name>
    <dbReference type="NCBI Taxonomy" id="13715"/>
    <lineage>
        <taxon>Eukaryota</taxon>
        <taxon>Viridiplantae</taxon>
        <taxon>Streptophyta</taxon>
        <taxon>Embryophyta</taxon>
        <taxon>Tracheophyta</taxon>
        <taxon>Spermatophyta</taxon>
        <taxon>Magnoliopsida</taxon>
        <taxon>Trochodendrales</taxon>
        <taxon>Trochodendraceae</taxon>
        <taxon>Tetracentron</taxon>
    </lineage>
</organism>
<keyword evidence="1" id="KW-0540">Nuclease</keyword>
<dbReference type="PANTHER" id="PTHR13620">
    <property type="entry name" value="3-5 EXONUCLEASE"/>
    <property type="match status" value="1"/>
</dbReference>
<keyword evidence="4" id="KW-1185">Reference proteome</keyword>
<reference evidence="3 4" key="1">
    <citation type="submission" date="2020-04" db="EMBL/GenBank/DDBJ databases">
        <title>Plant Genome Project.</title>
        <authorList>
            <person name="Zhang R.-G."/>
        </authorList>
    </citation>
    <scope>NUCLEOTIDE SEQUENCE [LARGE SCALE GENOMIC DNA]</scope>
    <source>
        <strain evidence="3">YNK0</strain>
        <tissue evidence="3">Leaf</tissue>
    </source>
</reference>
<dbReference type="Gene3D" id="3.30.420.10">
    <property type="entry name" value="Ribonuclease H-like superfamily/Ribonuclease H"/>
    <property type="match status" value="1"/>
</dbReference>
<dbReference type="GO" id="GO:0005634">
    <property type="term" value="C:nucleus"/>
    <property type="evidence" value="ECO:0007669"/>
    <property type="project" value="TreeGrafter"/>
</dbReference>
<dbReference type="InterPro" id="IPR051132">
    <property type="entry name" value="3-5_Exonuclease_domain"/>
</dbReference>
<dbReference type="InterPro" id="IPR012337">
    <property type="entry name" value="RNaseH-like_sf"/>
</dbReference>
<proteinExistence type="predicted"/>
<evidence type="ECO:0000313" key="3">
    <source>
        <dbReference type="EMBL" id="KAF8398124.1"/>
    </source>
</evidence>
<comment type="caution">
    <text evidence="3">The sequence shown here is derived from an EMBL/GenBank/DDBJ whole genome shotgun (WGS) entry which is preliminary data.</text>
</comment>
<dbReference type="InterPro" id="IPR036397">
    <property type="entry name" value="RNaseH_sf"/>
</dbReference>
<dbReference type="Proteomes" id="UP000655225">
    <property type="component" value="Unassembled WGS sequence"/>
</dbReference>
<gene>
    <name evidence="3" type="ORF">HHK36_017049</name>
</gene>
<dbReference type="GO" id="GO:0005737">
    <property type="term" value="C:cytoplasm"/>
    <property type="evidence" value="ECO:0007669"/>
    <property type="project" value="TreeGrafter"/>
</dbReference>